<protein>
    <submittedName>
        <fullName evidence="1">Uncharacterized protein</fullName>
    </submittedName>
</protein>
<evidence type="ECO:0000313" key="2">
    <source>
        <dbReference type="Proteomes" id="UP001524502"/>
    </source>
</evidence>
<evidence type="ECO:0000313" key="1">
    <source>
        <dbReference type="EMBL" id="MCQ4638524.1"/>
    </source>
</evidence>
<name>A0ABT1RTJ4_9FIRM</name>
<comment type="caution">
    <text evidence="1">The sequence shown here is derived from an EMBL/GenBank/DDBJ whole genome shotgun (WGS) entry which is preliminary data.</text>
</comment>
<reference evidence="1 2" key="1">
    <citation type="submission" date="2022-06" db="EMBL/GenBank/DDBJ databases">
        <title>Isolation of gut microbiota from human fecal samples.</title>
        <authorList>
            <person name="Pamer E.G."/>
            <person name="Barat B."/>
            <person name="Waligurski E."/>
            <person name="Medina S."/>
            <person name="Paddock L."/>
            <person name="Mostad J."/>
        </authorList>
    </citation>
    <scope>NUCLEOTIDE SEQUENCE [LARGE SCALE GENOMIC DNA]</scope>
    <source>
        <strain evidence="1 2">SL.3.17</strain>
    </source>
</reference>
<organism evidence="1 2">
    <name type="scientific">Anaerovorax odorimutans</name>
    <dbReference type="NCBI Taxonomy" id="109327"/>
    <lineage>
        <taxon>Bacteria</taxon>
        <taxon>Bacillati</taxon>
        <taxon>Bacillota</taxon>
        <taxon>Clostridia</taxon>
        <taxon>Peptostreptococcales</taxon>
        <taxon>Anaerovoracaceae</taxon>
        <taxon>Anaerovorax</taxon>
    </lineage>
</organism>
<dbReference type="Proteomes" id="UP001524502">
    <property type="component" value="Unassembled WGS sequence"/>
</dbReference>
<dbReference type="RefSeq" id="WP_256133723.1">
    <property type="nucleotide sequence ID" value="NZ_JANFXK010000034.1"/>
</dbReference>
<gene>
    <name evidence="1" type="ORF">NE619_17485</name>
</gene>
<dbReference type="EMBL" id="JANFXK010000034">
    <property type="protein sequence ID" value="MCQ4638524.1"/>
    <property type="molecule type" value="Genomic_DNA"/>
</dbReference>
<sequence>MQMQEPCEKREEVCIASNFKEDGSERMTSLENKLLRILCRELSNEHEEYIIV</sequence>
<accession>A0ABT1RTJ4</accession>
<keyword evidence="2" id="KW-1185">Reference proteome</keyword>
<proteinExistence type="predicted"/>